<dbReference type="KEGG" id="ppm:PPSC2_20600"/>
<gene>
    <name evidence="1" type="ORF">PPSC2_20600</name>
</gene>
<sequence>MKEIRSDHAPDFFAHAYDHCESRQSASSRGRLHEMLFYGNGQKNSKLPFKGDLLSVIHCGLLLACKYF</sequence>
<reference evidence="1 2" key="1">
    <citation type="journal article" date="2011" name="J. Bacteriol.">
        <title>Complete genome sequence of Paenibacillus polymyxa SC2, a strain of plant growth-promoting Rhizobacterium with broad-spectrum antimicrobial activity.</title>
        <authorList>
            <person name="Ma M."/>
            <person name="Wang C."/>
            <person name="Ding Y."/>
            <person name="Li L."/>
            <person name="Shen D."/>
            <person name="Jiang X."/>
            <person name="Guan D."/>
            <person name="Cao F."/>
            <person name="Chen H."/>
            <person name="Feng R."/>
            <person name="Wang X."/>
            <person name="Ge Y."/>
            <person name="Yao L."/>
            <person name="Bing X."/>
            <person name="Yang X."/>
            <person name="Li J."/>
            <person name="Du B."/>
        </authorList>
    </citation>
    <scope>NUCLEOTIDE SEQUENCE [LARGE SCALE GENOMIC DNA]</scope>
    <source>
        <strain evidence="1 2">SC2</strain>
    </source>
</reference>
<name>E3EA68_PAEPS</name>
<accession>E3EA68</accession>
<evidence type="ECO:0000313" key="2">
    <source>
        <dbReference type="Proteomes" id="UP000006868"/>
    </source>
</evidence>
<organism evidence="1 2">
    <name type="scientific">Paenibacillus polymyxa (strain SC2)</name>
    <name type="common">Bacillus polymyxa</name>
    <dbReference type="NCBI Taxonomy" id="886882"/>
    <lineage>
        <taxon>Bacteria</taxon>
        <taxon>Bacillati</taxon>
        <taxon>Bacillota</taxon>
        <taxon>Bacilli</taxon>
        <taxon>Bacillales</taxon>
        <taxon>Paenibacillaceae</taxon>
        <taxon>Paenibacillus</taxon>
    </lineage>
</organism>
<dbReference type="EMBL" id="CP002213">
    <property type="protein sequence ID" value="ADO58360.1"/>
    <property type="molecule type" value="Genomic_DNA"/>
</dbReference>
<dbReference type="HOGENOM" id="CLU_2790076_0_0_9"/>
<protein>
    <submittedName>
        <fullName evidence="1">Uncharacterized protein</fullName>
    </submittedName>
</protein>
<proteinExistence type="predicted"/>
<dbReference type="Proteomes" id="UP000006868">
    <property type="component" value="Chromosome"/>
</dbReference>
<dbReference type="AlphaFoldDB" id="E3EA68"/>
<evidence type="ECO:0000313" key="1">
    <source>
        <dbReference type="EMBL" id="ADO58360.1"/>
    </source>
</evidence>